<proteinExistence type="predicted"/>
<name>A0A1H8DVP1_9FIRM</name>
<organism evidence="2 3">
    <name type="scientific">Hydrogenoanaerobacterium saccharovorans</name>
    <dbReference type="NCBI Taxonomy" id="474960"/>
    <lineage>
        <taxon>Bacteria</taxon>
        <taxon>Bacillati</taxon>
        <taxon>Bacillota</taxon>
        <taxon>Clostridia</taxon>
        <taxon>Eubacteriales</taxon>
        <taxon>Oscillospiraceae</taxon>
        <taxon>Hydrogenoanaerobacterium</taxon>
    </lineage>
</organism>
<keyword evidence="1" id="KW-1133">Transmembrane helix</keyword>
<evidence type="ECO:0000313" key="3">
    <source>
        <dbReference type="Proteomes" id="UP000199158"/>
    </source>
</evidence>
<evidence type="ECO:0000256" key="1">
    <source>
        <dbReference type="SAM" id="Phobius"/>
    </source>
</evidence>
<dbReference type="Pfam" id="PF16152">
    <property type="entry name" value="DUF4860"/>
    <property type="match status" value="1"/>
</dbReference>
<dbReference type="InterPro" id="IPR032340">
    <property type="entry name" value="DUF4860"/>
</dbReference>
<dbReference type="STRING" id="474960.SAMN05216180_2821"/>
<reference evidence="2 3" key="1">
    <citation type="submission" date="2016-10" db="EMBL/GenBank/DDBJ databases">
        <authorList>
            <person name="de Groot N.N."/>
        </authorList>
    </citation>
    <scope>NUCLEOTIDE SEQUENCE [LARGE SCALE GENOMIC DNA]</scope>
    <source>
        <strain evidence="2 3">CGMCC 1.5070</strain>
    </source>
</reference>
<dbReference type="OrthoDB" id="1863061at2"/>
<protein>
    <recommendedName>
        <fullName evidence="4">DUF4860 domain-containing protein</fullName>
    </recommendedName>
</protein>
<dbReference type="AlphaFoldDB" id="A0A1H8DVP1"/>
<dbReference type="EMBL" id="FOCG01000003">
    <property type="protein sequence ID" value="SEN11226.1"/>
    <property type="molecule type" value="Genomic_DNA"/>
</dbReference>
<evidence type="ECO:0008006" key="4">
    <source>
        <dbReference type="Google" id="ProtNLM"/>
    </source>
</evidence>
<keyword evidence="1" id="KW-0812">Transmembrane</keyword>
<sequence>MEEKGHVTDLLFTLALFCVFAASALLVVLMGANVYKQTAAGMAQNYNTRTSISYLAEKIRQNDVANGIKIESIDGKDALVLEQTVGKSTYQTWIYSSDGMLREVMVAAGTKVEAADGQPIMEIENLQVEQDIPGMISLTATDLDGKVAVLKMALRCSAD</sequence>
<evidence type="ECO:0000313" key="2">
    <source>
        <dbReference type="EMBL" id="SEN11226.1"/>
    </source>
</evidence>
<feature type="transmembrane region" description="Helical" evidence="1">
    <location>
        <begin position="12"/>
        <end position="35"/>
    </location>
</feature>
<dbReference type="Proteomes" id="UP000199158">
    <property type="component" value="Unassembled WGS sequence"/>
</dbReference>
<keyword evidence="1" id="KW-0472">Membrane</keyword>
<keyword evidence="3" id="KW-1185">Reference proteome</keyword>
<gene>
    <name evidence="2" type="ORF">SAMN05216180_2821</name>
</gene>
<accession>A0A1H8DVP1</accession>
<dbReference type="RefSeq" id="WP_092756261.1">
    <property type="nucleotide sequence ID" value="NZ_FOCG01000003.1"/>
</dbReference>